<accession>A0ABD1E314</accession>
<protein>
    <submittedName>
        <fullName evidence="1">Uncharacterized protein</fullName>
    </submittedName>
</protein>
<evidence type="ECO:0000313" key="1">
    <source>
        <dbReference type="EMBL" id="KAL1488761.1"/>
    </source>
</evidence>
<sequence>MIKIYYACNRNAQLSSERYLQENPDRHQPHMSYFSRLDSNLAEFGSFIKPRRKYGIRLNPESEEAIINRGLKKMLIFANAGAFFD</sequence>
<dbReference type="EMBL" id="JBDJPC010000013">
    <property type="protein sequence ID" value="KAL1488761.1"/>
    <property type="molecule type" value="Genomic_DNA"/>
</dbReference>
<keyword evidence="2" id="KW-1185">Reference proteome</keyword>
<proteinExistence type="predicted"/>
<gene>
    <name evidence="1" type="ORF">ABEB36_014560</name>
</gene>
<comment type="caution">
    <text evidence="1">The sequence shown here is derived from an EMBL/GenBank/DDBJ whole genome shotgun (WGS) entry which is preliminary data.</text>
</comment>
<dbReference type="Proteomes" id="UP001566132">
    <property type="component" value="Unassembled WGS sequence"/>
</dbReference>
<name>A0ABD1E314_HYPHA</name>
<organism evidence="1 2">
    <name type="scientific">Hypothenemus hampei</name>
    <name type="common">Coffee berry borer</name>
    <dbReference type="NCBI Taxonomy" id="57062"/>
    <lineage>
        <taxon>Eukaryota</taxon>
        <taxon>Metazoa</taxon>
        <taxon>Ecdysozoa</taxon>
        <taxon>Arthropoda</taxon>
        <taxon>Hexapoda</taxon>
        <taxon>Insecta</taxon>
        <taxon>Pterygota</taxon>
        <taxon>Neoptera</taxon>
        <taxon>Endopterygota</taxon>
        <taxon>Coleoptera</taxon>
        <taxon>Polyphaga</taxon>
        <taxon>Cucujiformia</taxon>
        <taxon>Curculionidae</taxon>
        <taxon>Scolytinae</taxon>
        <taxon>Hypothenemus</taxon>
    </lineage>
</organism>
<dbReference type="AlphaFoldDB" id="A0ABD1E314"/>
<evidence type="ECO:0000313" key="2">
    <source>
        <dbReference type="Proteomes" id="UP001566132"/>
    </source>
</evidence>
<reference evidence="1 2" key="1">
    <citation type="submission" date="2024-05" db="EMBL/GenBank/DDBJ databases">
        <title>Genetic variation in Jamaican populations of the coffee berry borer (Hypothenemus hampei).</title>
        <authorList>
            <person name="Errbii M."/>
            <person name="Myrie A."/>
        </authorList>
    </citation>
    <scope>NUCLEOTIDE SEQUENCE [LARGE SCALE GENOMIC DNA]</scope>
    <source>
        <strain evidence="1">JA-Hopewell-2020-01-JO</strain>
        <tissue evidence="1">Whole body</tissue>
    </source>
</reference>